<sequence>MARHDARHRADRAGWFGQGRTRALLSAGLLLGTGAVATSAYWTDHETVTGAPLHSGSLHVDLESNFRVKPETISNWADLSLANLVDGTSRAGIMTVKNNSRGHAKLSYRVQAGATNALGGALKLTVRRGGTVSSGTCTGGTLIGSAGATLNGFNQAMDLTLTPGQSHDLCLQVSLPAGSNIAPSATSTVTFTFPAKQEPS</sequence>
<dbReference type="Proteomes" id="UP000582231">
    <property type="component" value="Unassembled WGS sequence"/>
</dbReference>
<accession>A0A852RSE9</accession>
<dbReference type="NCBIfam" id="TIGR04088">
    <property type="entry name" value="cognate_SipW"/>
    <property type="match status" value="1"/>
</dbReference>
<keyword evidence="1" id="KW-0812">Transmembrane</keyword>
<gene>
    <name evidence="2" type="ORF">BJ958_001068</name>
</gene>
<keyword evidence="1" id="KW-0472">Membrane</keyword>
<evidence type="ECO:0000313" key="2">
    <source>
        <dbReference type="EMBL" id="NYD29522.1"/>
    </source>
</evidence>
<dbReference type="AlphaFoldDB" id="A0A852RSE9"/>
<comment type="caution">
    <text evidence="2">The sequence shown here is derived from an EMBL/GenBank/DDBJ whole genome shotgun (WGS) entry which is preliminary data.</text>
</comment>
<dbReference type="EMBL" id="JACCBF010000001">
    <property type="protein sequence ID" value="NYD29522.1"/>
    <property type="molecule type" value="Genomic_DNA"/>
</dbReference>
<reference evidence="2 3" key="1">
    <citation type="submission" date="2020-07" db="EMBL/GenBank/DDBJ databases">
        <title>Sequencing the genomes of 1000 actinobacteria strains.</title>
        <authorList>
            <person name="Klenk H.-P."/>
        </authorList>
    </citation>
    <scope>NUCLEOTIDE SEQUENCE [LARGE SCALE GENOMIC DNA]</scope>
    <source>
        <strain evidence="2 3">DSM 19082</strain>
    </source>
</reference>
<name>A0A852RSE9_9ACTN</name>
<keyword evidence="1" id="KW-1133">Transmembrane helix</keyword>
<protein>
    <submittedName>
        <fullName evidence="2">Putative ribosomally synthesized peptide with SipW-like signal peptide</fullName>
    </submittedName>
</protein>
<evidence type="ECO:0000256" key="1">
    <source>
        <dbReference type="SAM" id="Phobius"/>
    </source>
</evidence>
<dbReference type="InterPro" id="IPR023833">
    <property type="entry name" value="Signal_pept_SipW-depend-type"/>
</dbReference>
<dbReference type="RefSeq" id="WP_179725889.1">
    <property type="nucleotide sequence ID" value="NZ_BAABEF010000001.1"/>
</dbReference>
<keyword evidence="3" id="KW-1185">Reference proteome</keyword>
<organism evidence="2 3">
    <name type="scientific">Nocardioides kongjuensis</name>
    <dbReference type="NCBI Taxonomy" id="349522"/>
    <lineage>
        <taxon>Bacteria</taxon>
        <taxon>Bacillati</taxon>
        <taxon>Actinomycetota</taxon>
        <taxon>Actinomycetes</taxon>
        <taxon>Propionibacteriales</taxon>
        <taxon>Nocardioidaceae</taxon>
        <taxon>Nocardioides</taxon>
    </lineage>
</organism>
<feature type="transmembrane region" description="Helical" evidence="1">
    <location>
        <begin position="21"/>
        <end position="42"/>
    </location>
</feature>
<evidence type="ECO:0000313" key="3">
    <source>
        <dbReference type="Proteomes" id="UP000582231"/>
    </source>
</evidence>
<proteinExistence type="predicted"/>